<feature type="transmembrane region" description="Helical" evidence="2">
    <location>
        <begin position="7"/>
        <end position="28"/>
    </location>
</feature>
<dbReference type="GO" id="GO:0051082">
    <property type="term" value="F:unfolded protein binding"/>
    <property type="evidence" value="ECO:0007669"/>
    <property type="project" value="TreeGrafter"/>
</dbReference>
<dbReference type="AlphaFoldDB" id="A0A448YS09"/>
<dbReference type="PANTHER" id="PTHR28228:SF1">
    <property type="entry name" value="SECRETORY COMPONENT PROTEIN SHR3"/>
    <property type="match status" value="1"/>
</dbReference>
<dbReference type="PANTHER" id="PTHR28228">
    <property type="entry name" value="SECRETORY COMPONENT PROTEIN SHR3"/>
    <property type="match status" value="1"/>
</dbReference>
<feature type="transmembrane region" description="Helical" evidence="2">
    <location>
        <begin position="131"/>
        <end position="153"/>
    </location>
</feature>
<dbReference type="STRING" id="13370.A0A448YS09"/>
<feature type="transmembrane region" description="Helical" evidence="2">
    <location>
        <begin position="93"/>
        <end position="111"/>
    </location>
</feature>
<dbReference type="InParanoid" id="A0A448YS09"/>
<feature type="region of interest" description="Disordered" evidence="1">
    <location>
        <begin position="191"/>
        <end position="220"/>
    </location>
</feature>
<dbReference type="InterPro" id="IPR013248">
    <property type="entry name" value="Psh3/Shr3"/>
</dbReference>
<dbReference type="SMART" id="SM00786">
    <property type="entry name" value="SHR3_chaperone"/>
    <property type="match status" value="1"/>
</dbReference>
<gene>
    <name evidence="3" type="ORF">BRENAR_LOCUS4431</name>
</gene>
<keyword evidence="4" id="KW-1185">Reference proteome</keyword>
<name>A0A448YS09_BRENA</name>
<protein>
    <submittedName>
        <fullName evidence="3">DEKNAAC105017</fullName>
    </submittedName>
</protein>
<evidence type="ECO:0000313" key="3">
    <source>
        <dbReference type="EMBL" id="VEU23702.1"/>
    </source>
</evidence>
<keyword evidence="2" id="KW-0812">Transmembrane</keyword>
<proteinExistence type="predicted"/>
<accession>A0A448YS09</accession>
<sequence length="220" mass="24251">MITYQELLPIGSLLLISTCSFLLGTFFANWPYDYYTLWNTTGGEEYFAKALEHYKVLASQPNVIVCTFAGISIVGFVGAFIKIFRPTEDTKYFEYGSLAALVASVCIYLTNVRTGEMSALVGQWGDVDQNTGLSVIGASSVMIVFLLLGVVVLQSGLFYAEYVDYKAKVDYYLKNLGHQLQEAEKINLEKSATSKSKKTKAVPNTTGSSSKETTAKSRRT</sequence>
<keyword evidence="2" id="KW-1133">Transmembrane helix</keyword>
<dbReference type="FunCoup" id="A0A448YS09">
    <property type="interactions" value="63"/>
</dbReference>
<dbReference type="GO" id="GO:0006888">
    <property type="term" value="P:endoplasmic reticulum to Golgi vesicle-mediated transport"/>
    <property type="evidence" value="ECO:0007669"/>
    <property type="project" value="TreeGrafter"/>
</dbReference>
<reference evidence="3 4" key="1">
    <citation type="submission" date="2018-12" db="EMBL/GenBank/DDBJ databases">
        <authorList>
            <person name="Tiukova I."/>
            <person name="Dainat J."/>
        </authorList>
    </citation>
    <scope>NUCLEOTIDE SEQUENCE [LARGE SCALE GENOMIC DNA]</scope>
</reference>
<dbReference type="GO" id="GO:0005789">
    <property type="term" value="C:endoplasmic reticulum membrane"/>
    <property type="evidence" value="ECO:0007669"/>
    <property type="project" value="TreeGrafter"/>
</dbReference>
<dbReference type="PIRSF" id="PIRSF029187">
    <property type="entry name" value="Shr3_AAP_chap"/>
    <property type="match status" value="1"/>
</dbReference>
<dbReference type="Pfam" id="PF08229">
    <property type="entry name" value="SHR3_chaperone"/>
    <property type="match status" value="1"/>
</dbReference>
<dbReference type="OrthoDB" id="5229808at2759"/>
<feature type="transmembrane region" description="Helical" evidence="2">
    <location>
        <begin position="62"/>
        <end position="81"/>
    </location>
</feature>
<keyword evidence="2" id="KW-0472">Membrane</keyword>
<evidence type="ECO:0000256" key="2">
    <source>
        <dbReference type="SAM" id="Phobius"/>
    </source>
</evidence>
<organism evidence="3 4">
    <name type="scientific">Brettanomyces naardenensis</name>
    <name type="common">Yeast</name>
    <dbReference type="NCBI Taxonomy" id="13370"/>
    <lineage>
        <taxon>Eukaryota</taxon>
        <taxon>Fungi</taxon>
        <taxon>Dikarya</taxon>
        <taxon>Ascomycota</taxon>
        <taxon>Saccharomycotina</taxon>
        <taxon>Pichiomycetes</taxon>
        <taxon>Pichiales</taxon>
        <taxon>Pichiaceae</taxon>
        <taxon>Brettanomyces</taxon>
    </lineage>
</organism>
<evidence type="ECO:0000313" key="4">
    <source>
        <dbReference type="Proteomes" id="UP000290900"/>
    </source>
</evidence>
<dbReference type="Proteomes" id="UP000290900">
    <property type="component" value="Unassembled WGS sequence"/>
</dbReference>
<feature type="compositionally biased region" description="Polar residues" evidence="1">
    <location>
        <begin position="202"/>
        <end position="212"/>
    </location>
</feature>
<dbReference type="EMBL" id="CAACVR010000056">
    <property type="protein sequence ID" value="VEU23702.1"/>
    <property type="molecule type" value="Genomic_DNA"/>
</dbReference>
<evidence type="ECO:0000256" key="1">
    <source>
        <dbReference type="SAM" id="MobiDB-lite"/>
    </source>
</evidence>